<dbReference type="NCBIfam" id="TIGR01635">
    <property type="entry name" value="tail_comp_S"/>
    <property type="match status" value="1"/>
</dbReference>
<keyword evidence="3" id="KW-1185">Reference proteome</keyword>
<dbReference type="EMBL" id="JWIZ01000079">
    <property type="protein sequence ID" value="KMK50657.1"/>
    <property type="molecule type" value="Genomic_DNA"/>
</dbReference>
<evidence type="ECO:0000313" key="2">
    <source>
        <dbReference type="EMBL" id="KMK50657.1"/>
    </source>
</evidence>
<protein>
    <submittedName>
        <fullName evidence="2">Tail protein</fullName>
    </submittedName>
</protein>
<gene>
    <name evidence="2" type="ORF">RO21_10545</name>
</gene>
<name>A0A0J5S1A7_9PAST</name>
<feature type="region of interest" description="Disordered" evidence="1">
    <location>
        <begin position="36"/>
        <end position="64"/>
    </location>
</feature>
<dbReference type="PATRIC" id="fig|67855.3.peg.2237"/>
<dbReference type="InterPro" id="IPR006522">
    <property type="entry name" value="Phage_virion_morphogenesis"/>
</dbReference>
<dbReference type="RefSeq" id="WP_047977742.1">
    <property type="nucleotide sequence ID" value="NZ_JWIZ01000079.1"/>
</dbReference>
<dbReference type="Proteomes" id="UP000036270">
    <property type="component" value="Unassembled WGS sequence"/>
</dbReference>
<organism evidence="2 3">
    <name type="scientific">Muribacter muris</name>
    <dbReference type="NCBI Taxonomy" id="67855"/>
    <lineage>
        <taxon>Bacteria</taxon>
        <taxon>Pseudomonadati</taxon>
        <taxon>Pseudomonadota</taxon>
        <taxon>Gammaproteobacteria</taxon>
        <taxon>Pasteurellales</taxon>
        <taxon>Pasteurellaceae</taxon>
        <taxon>Muribacter</taxon>
    </lineage>
</organism>
<dbReference type="Pfam" id="PF05069">
    <property type="entry name" value="Phage_tail_S"/>
    <property type="match status" value="1"/>
</dbReference>
<accession>A0A0J5S1A7</accession>
<evidence type="ECO:0000256" key="1">
    <source>
        <dbReference type="SAM" id="MobiDB-lite"/>
    </source>
</evidence>
<evidence type="ECO:0000313" key="3">
    <source>
        <dbReference type="Proteomes" id="UP000036270"/>
    </source>
</evidence>
<dbReference type="AlphaFoldDB" id="A0A0J5S1A7"/>
<dbReference type="STRING" id="67855.RO21_10545"/>
<comment type="caution">
    <text evidence="2">The sequence shown here is derived from an EMBL/GenBank/DDBJ whole genome shotgun (WGS) entry which is preliminary data.</text>
</comment>
<proteinExistence type="predicted"/>
<sequence>MTIIDTVTPHLQALVQQLSPQQRKALTREIGKQLAQSQRKRIASQKNPDGTPYAPRKVQKRVKRGKVKQKAMFAKLRTARLMKTRTNGEGVEIGYAGQASFIADIHQHGKSARVLRHLDWKVKYDQRELLGFSGDDQAMIENIVLAHLAGDKKGGY</sequence>
<reference evidence="2 3" key="1">
    <citation type="submission" date="2014-12" db="EMBL/GenBank/DDBJ databases">
        <title>Reclassification of Actinobacillus muris as Muribacter muris.</title>
        <authorList>
            <person name="Christensen H."/>
            <person name="Nicklas W."/>
            <person name="Bisgaard M."/>
        </authorList>
    </citation>
    <scope>NUCLEOTIDE SEQUENCE [LARGE SCALE GENOMIC DNA]</scope>
    <source>
        <strain evidence="2 3">Ackerman80-443D</strain>
    </source>
</reference>